<dbReference type="RefSeq" id="WP_087963778.1">
    <property type="nucleotide sequence ID" value="NZ_NFCF01000119.1"/>
</dbReference>
<dbReference type="PROSITE" id="PS51000">
    <property type="entry name" value="HTH_DEOR_2"/>
    <property type="match status" value="1"/>
</dbReference>
<keyword evidence="1" id="KW-0805">Transcription regulation</keyword>
<gene>
    <name evidence="5" type="ORF">BK699_35550</name>
</gene>
<evidence type="ECO:0000256" key="2">
    <source>
        <dbReference type="ARBA" id="ARBA00023125"/>
    </source>
</evidence>
<dbReference type="InterPro" id="IPR001034">
    <property type="entry name" value="DeoR_HTH"/>
</dbReference>
<dbReference type="InterPro" id="IPR036388">
    <property type="entry name" value="WH-like_DNA-bd_sf"/>
</dbReference>
<dbReference type="InterPro" id="IPR050313">
    <property type="entry name" value="Carb_Metab_HTH_regulators"/>
</dbReference>
<dbReference type="SUPFAM" id="SSF100950">
    <property type="entry name" value="NagB/RpiA/CoA transferase-like"/>
    <property type="match status" value="1"/>
</dbReference>
<dbReference type="Gene3D" id="1.10.10.10">
    <property type="entry name" value="Winged helix-like DNA-binding domain superfamily/Winged helix DNA-binding domain"/>
    <property type="match status" value="1"/>
</dbReference>
<evidence type="ECO:0000313" key="6">
    <source>
        <dbReference type="Proteomes" id="UP000195152"/>
    </source>
</evidence>
<dbReference type="InterPro" id="IPR014036">
    <property type="entry name" value="DeoR-like_C"/>
</dbReference>
<dbReference type="AlphaFoldDB" id="A0A242VWV3"/>
<dbReference type="SMART" id="SM00420">
    <property type="entry name" value="HTH_DEOR"/>
    <property type="match status" value="1"/>
</dbReference>
<name>A0A242VWV3_BACTU</name>
<keyword evidence="3" id="KW-0804">Transcription</keyword>
<organism evidence="5 6">
    <name type="scientific">Bacillus thuringiensis serovar mexicanensis</name>
    <dbReference type="NCBI Taxonomy" id="180868"/>
    <lineage>
        <taxon>Bacteria</taxon>
        <taxon>Bacillati</taxon>
        <taxon>Bacillota</taxon>
        <taxon>Bacilli</taxon>
        <taxon>Bacillales</taxon>
        <taxon>Bacillaceae</taxon>
        <taxon>Bacillus</taxon>
        <taxon>Bacillus cereus group</taxon>
    </lineage>
</organism>
<dbReference type="Pfam" id="PF00455">
    <property type="entry name" value="DeoRC"/>
    <property type="match status" value="1"/>
</dbReference>
<dbReference type="GO" id="GO:0003677">
    <property type="term" value="F:DNA binding"/>
    <property type="evidence" value="ECO:0007669"/>
    <property type="project" value="UniProtKB-KW"/>
</dbReference>
<dbReference type="Proteomes" id="UP000195152">
    <property type="component" value="Unassembled WGS sequence"/>
</dbReference>
<keyword evidence="2" id="KW-0238">DNA-binding</keyword>
<dbReference type="InterPro" id="IPR036390">
    <property type="entry name" value="WH_DNA-bd_sf"/>
</dbReference>
<dbReference type="PANTHER" id="PTHR30363:SF44">
    <property type="entry name" value="AGA OPERON TRANSCRIPTIONAL REPRESSOR-RELATED"/>
    <property type="match status" value="1"/>
</dbReference>
<dbReference type="Pfam" id="PF08220">
    <property type="entry name" value="HTH_DeoR"/>
    <property type="match status" value="1"/>
</dbReference>
<feature type="domain" description="HTH deoR-type" evidence="4">
    <location>
        <begin position="3"/>
        <end position="58"/>
    </location>
</feature>
<dbReference type="Gene3D" id="3.40.50.1360">
    <property type="match status" value="1"/>
</dbReference>
<evidence type="ECO:0000259" key="4">
    <source>
        <dbReference type="PROSITE" id="PS51000"/>
    </source>
</evidence>
<dbReference type="PROSITE" id="PS00894">
    <property type="entry name" value="HTH_DEOR_1"/>
    <property type="match status" value="1"/>
</dbReference>
<dbReference type="InterPro" id="IPR037171">
    <property type="entry name" value="NagB/RpiA_transferase-like"/>
</dbReference>
<dbReference type="GO" id="GO:0003700">
    <property type="term" value="F:DNA-binding transcription factor activity"/>
    <property type="evidence" value="ECO:0007669"/>
    <property type="project" value="InterPro"/>
</dbReference>
<evidence type="ECO:0000256" key="3">
    <source>
        <dbReference type="ARBA" id="ARBA00023163"/>
    </source>
</evidence>
<dbReference type="PRINTS" id="PR00037">
    <property type="entry name" value="HTHLACR"/>
</dbReference>
<dbReference type="SUPFAM" id="SSF46785">
    <property type="entry name" value="Winged helix' DNA-binding domain"/>
    <property type="match status" value="1"/>
</dbReference>
<proteinExistence type="predicted"/>
<evidence type="ECO:0000313" key="5">
    <source>
        <dbReference type="EMBL" id="OTW43678.1"/>
    </source>
</evidence>
<reference evidence="5 6" key="1">
    <citation type="submission" date="2016-10" db="EMBL/GenBank/DDBJ databases">
        <title>Comparative genomics of Bacillus thuringiensis reveals a path to pathogens against multiple invertebrate hosts.</title>
        <authorList>
            <person name="Zheng J."/>
            <person name="Gao Q."/>
            <person name="Liu H."/>
            <person name="Peng D."/>
            <person name="Ruan L."/>
            <person name="Sun M."/>
        </authorList>
    </citation>
    <scope>NUCLEOTIDE SEQUENCE [LARGE SCALE GENOMIC DNA]</scope>
    <source>
        <strain evidence="5">BGSC 4AC1</strain>
    </source>
</reference>
<protein>
    <recommendedName>
        <fullName evidence="4">HTH deoR-type domain-containing protein</fullName>
    </recommendedName>
</protein>
<accession>A0A242VWV3</accession>
<sequence length="253" mass="28564">MFVEERKDFILKKLYEDKKVYVQSLSEEMSVTAETIRRDLRDLERDGFLSKVHGGAILAKKINGELPLDVRKNMFITSKKIIANKATKYISEGHTIYLDSSTTSFEIAQEFHKFKHLKVITNSLPIMEFLSTMNNIQLISLGGNYCSKNKSFVGKAALDSIKKYLADICFVSSTGLSEHGILTDSNEGEALVRQSILCNSENKFYILDDTKFFRTSTYVIGSISDLSGILSNSKFPNKLSKLIESNQKIIIDD</sequence>
<dbReference type="PANTHER" id="PTHR30363">
    <property type="entry name" value="HTH-TYPE TRANSCRIPTIONAL REGULATOR SRLR-RELATED"/>
    <property type="match status" value="1"/>
</dbReference>
<dbReference type="SMART" id="SM01134">
    <property type="entry name" value="DeoRC"/>
    <property type="match status" value="1"/>
</dbReference>
<evidence type="ECO:0000256" key="1">
    <source>
        <dbReference type="ARBA" id="ARBA00023015"/>
    </source>
</evidence>
<dbReference type="EMBL" id="NFCF01000119">
    <property type="protein sequence ID" value="OTW43678.1"/>
    <property type="molecule type" value="Genomic_DNA"/>
</dbReference>
<comment type="caution">
    <text evidence="5">The sequence shown here is derived from an EMBL/GenBank/DDBJ whole genome shotgun (WGS) entry which is preliminary data.</text>
</comment>
<dbReference type="InterPro" id="IPR018356">
    <property type="entry name" value="Tscrpt_reg_HTH_DeoR_CS"/>
</dbReference>